<dbReference type="RefSeq" id="WP_103222781.1">
    <property type="nucleotide sequence ID" value="NZ_PPCN01000004.1"/>
</dbReference>
<dbReference type="SMART" id="SM00382">
    <property type="entry name" value="AAA"/>
    <property type="match status" value="2"/>
</dbReference>
<accession>A0A2S3UVC1</accession>
<dbReference type="InterPro" id="IPR003439">
    <property type="entry name" value="ABC_transporter-like_ATP-bd"/>
</dbReference>
<keyword evidence="5" id="KW-0067">ATP-binding</keyword>
<dbReference type="InterPro" id="IPR047651">
    <property type="entry name" value="ABC2_perm_RbbA"/>
</dbReference>
<dbReference type="EMBL" id="PPCN01000004">
    <property type="protein sequence ID" value="POF31667.1"/>
    <property type="molecule type" value="Genomic_DNA"/>
</dbReference>
<evidence type="ECO:0000256" key="2">
    <source>
        <dbReference type="ARBA" id="ARBA00005417"/>
    </source>
</evidence>
<sequence length="919" mass="99709">MTADLPGERRAEPVASLAGVRHLYGGTAALDGVTLDIPAGCMVGFLGPDGVGKSTLLALVSGARKIQTGTVTALGGDMADKGHRRKVLPRIAYMPQGLGKNLYMDLTVRENLEFFAQLFDQGVAERRARIDDLTRSTGLRPFLARPAGKLSGGMKQKLGLCCALIHDPDLLILDEPTTGVDPLSRRQFWSLVARIRRDRPHVSVLVATAYMDEASGFDWLVAMNDGKVLAEGTPAEILKTAGASDLEEAFVRLLPEEDRRDHRLLEIPPRSFADHDKAIVASNLVQKFGAFTAVDDVSFEIERGEIFGFLGSNGCGKTTTMKMLTGLLKPTSGQAWLFGKSVGGDGVDTRKRVGYMSQAFSLYSELTVRQNLVLHAQLFHLAPDKAERRIGELIERFDLGSHLDDLPEKLPLGVRQRLSLAVAIVHEPEMLILDEPTSGVDPVARDVFWELLIDLSRNQGVTIFISTHFMNEGERCDRISLMHAGKVLACDTPEALVEACGAETLEGAFIGYLEEAIGTGPESEALEEAGRQAVQPATVAAPRKGFSLRRMSAYSQRESKELLRDPVRLAFALVGTMILLMVFGFGITTDVENLNYAVLDLDRSVESRQYLEGLSGSRYFSGQAPLADHADMEKRLRSGDIVLAIEIPPQFGRDLLRGQSPEIAATIDGAMPFRAETTAGYVAGMHQEYMLDQYSRFYGERPEILEAVIETRFRYNQDFKSVYSMVPSVIALLLIFIPAILTAVSVVREKELGSITNLYVTPVSKLEFLLGKQLPYVLLGLVNFALMTAMAVTVFGVPVKGSLTTLVAGAVLYVFASTAFGLFFSSLTRTQVAALAATAIGTTLPAIQFSGMMQPVNTLDGFGAVIGAVFPMSHFLTISVGTFTKGLSFSDLTASFLALAPAGPVLIALSVILLAKQET</sequence>
<dbReference type="PROSITE" id="PS00211">
    <property type="entry name" value="ABC_TRANSPORTER_1"/>
    <property type="match status" value="1"/>
</dbReference>
<dbReference type="InterPro" id="IPR027417">
    <property type="entry name" value="P-loop_NTPase"/>
</dbReference>
<dbReference type="Pfam" id="PF00005">
    <property type="entry name" value="ABC_tran"/>
    <property type="match status" value="2"/>
</dbReference>
<feature type="transmembrane region" description="Helical" evidence="8">
    <location>
        <begin position="896"/>
        <end position="915"/>
    </location>
</feature>
<dbReference type="GO" id="GO:0005524">
    <property type="term" value="F:ATP binding"/>
    <property type="evidence" value="ECO:0007669"/>
    <property type="project" value="UniProtKB-KW"/>
</dbReference>
<feature type="transmembrane region" description="Helical" evidence="8">
    <location>
        <begin position="832"/>
        <end position="850"/>
    </location>
</feature>
<dbReference type="CDD" id="cd03230">
    <property type="entry name" value="ABC_DR_subfamily_A"/>
    <property type="match status" value="1"/>
</dbReference>
<dbReference type="Gene3D" id="3.40.1710.10">
    <property type="entry name" value="abc type-2 transporter like domain"/>
    <property type="match status" value="1"/>
</dbReference>
<evidence type="ECO:0000259" key="9">
    <source>
        <dbReference type="PROSITE" id="PS50893"/>
    </source>
</evidence>
<evidence type="ECO:0000256" key="8">
    <source>
        <dbReference type="SAM" id="Phobius"/>
    </source>
</evidence>
<keyword evidence="4" id="KW-0547">Nucleotide-binding</keyword>
<evidence type="ECO:0000259" key="10">
    <source>
        <dbReference type="PROSITE" id="PS51012"/>
    </source>
</evidence>
<dbReference type="Gene3D" id="3.40.50.300">
    <property type="entry name" value="P-loop containing nucleotide triphosphate hydrolases"/>
    <property type="match status" value="2"/>
</dbReference>
<dbReference type="InterPro" id="IPR017871">
    <property type="entry name" value="ABC_transporter-like_CS"/>
</dbReference>
<dbReference type="Proteomes" id="UP000236959">
    <property type="component" value="Unassembled WGS sequence"/>
</dbReference>
<dbReference type="Pfam" id="PF12698">
    <property type="entry name" value="ABC2_membrane_3"/>
    <property type="match status" value="1"/>
</dbReference>
<organism evidence="11 12">
    <name type="scientific">Roseibium marinum</name>
    <dbReference type="NCBI Taxonomy" id="281252"/>
    <lineage>
        <taxon>Bacteria</taxon>
        <taxon>Pseudomonadati</taxon>
        <taxon>Pseudomonadota</taxon>
        <taxon>Alphaproteobacteria</taxon>
        <taxon>Hyphomicrobiales</taxon>
        <taxon>Stappiaceae</taxon>
        <taxon>Roseibium</taxon>
    </lineage>
</organism>
<evidence type="ECO:0000256" key="3">
    <source>
        <dbReference type="ARBA" id="ARBA00022692"/>
    </source>
</evidence>
<keyword evidence="6 8" id="KW-1133">Transmembrane helix</keyword>
<keyword evidence="12" id="KW-1185">Reference proteome</keyword>
<keyword evidence="3 8" id="KW-0812">Transmembrane</keyword>
<protein>
    <submittedName>
        <fullName evidence="11">Ribosome-dependent ATPase</fullName>
    </submittedName>
</protein>
<feature type="transmembrane region" description="Helical" evidence="8">
    <location>
        <begin position="567"/>
        <end position="587"/>
    </location>
</feature>
<comment type="caution">
    <text evidence="11">The sequence shown here is derived from an EMBL/GenBank/DDBJ whole genome shotgun (WGS) entry which is preliminary data.</text>
</comment>
<dbReference type="PROSITE" id="PS50893">
    <property type="entry name" value="ABC_TRANSPORTER_2"/>
    <property type="match status" value="2"/>
</dbReference>
<comment type="similarity">
    <text evidence="2">Belongs to the ABC transporter superfamily.</text>
</comment>
<feature type="transmembrane region" description="Helical" evidence="8">
    <location>
        <begin position="722"/>
        <end position="747"/>
    </location>
</feature>
<evidence type="ECO:0000256" key="5">
    <source>
        <dbReference type="ARBA" id="ARBA00022840"/>
    </source>
</evidence>
<proteinExistence type="inferred from homology"/>
<dbReference type="SUPFAM" id="SSF52540">
    <property type="entry name" value="P-loop containing nucleoside triphosphate hydrolases"/>
    <property type="match status" value="2"/>
</dbReference>
<dbReference type="GO" id="GO:0140359">
    <property type="term" value="F:ABC-type transporter activity"/>
    <property type="evidence" value="ECO:0007669"/>
    <property type="project" value="InterPro"/>
</dbReference>
<evidence type="ECO:0000256" key="1">
    <source>
        <dbReference type="ARBA" id="ARBA00004141"/>
    </source>
</evidence>
<feature type="transmembrane region" description="Helical" evidence="8">
    <location>
        <begin position="803"/>
        <end position="825"/>
    </location>
</feature>
<dbReference type="GO" id="GO:0016887">
    <property type="term" value="F:ATP hydrolysis activity"/>
    <property type="evidence" value="ECO:0007669"/>
    <property type="project" value="InterPro"/>
</dbReference>
<feature type="domain" description="ABC transmembrane type-2" evidence="10">
    <location>
        <begin position="691"/>
        <end position="917"/>
    </location>
</feature>
<evidence type="ECO:0000256" key="4">
    <source>
        <dbReference type="ARBA" id="ARBA00022741"/>
    </source>
</evidence>
<evidence type="ECO:0000256" key="6">
    <source>
        <dbReference type="ARBA" id="ARBA00022989"/>
    </source>
</evidence>
<evidence type="ECO:0000313" key="11">
    <source>
        <dbReference type="EMBL" id="POF31667.1"/>
    </source>
</evidence>
<evidence type="ECO:0000313" key="12">
    <source>
        <dbReference type="Proteomes" id="UP000236959"/>
    </source>
</evidence>
<feature type="domain" description="ABC transporter" evidence="9">
    <location>
        <begin position="279"/>
        <end position="509"/>
    </location>
</feature>
<dbReference type="InterPro" id="IPR013525">
    <property type="entry name" value="ABC2_TM"/>
</dbReference>
<name>A0A2S3UVC1_9HYPH</name>
<reference evidence="11 12" key="1">
    <citation type="submission" date="2018-01" db="EMBL/GenBank/DDBJ databases">
        <title>Genomic Encyclopedia of Archaeal and Bacterial Type Strains, Phase II (KMG-II): from individual species to whole genera.</title>
        <authorList>
            <person name="Goeker M."/>
        </authorList>
    </citation>
    <scope>NUCLEOTIDE SEQUENCE [LARGE SCALE GENOMIC DNA]</scope>
    <source>
        <strain evidence="11 12">DSM 17023</strain>
    </source>
</reference>
<dbReference type="AlphaFoldDB" id="A0A2S3UVC1"/>
<dbReference type="OrthoDB" id="9805029at2"/>
<evidence type="ECO:0000256" key="7">
    <source>
        <dbReference type="ARBA" id="ARBA00023136"/>
    </source>
</evidence>
<dbReference type="NCBIfam" id="NF033858">
    <property type="entry name" value="ABC2_perm_RbbA"/>
    <property type="match status" value="1"/>
</dbReference>
<gene>
    <name evidence="11" type="ORF">CLV41_104236</name>
</gene>
<dbReference type="InterPro" id="IPR003593">
    <property type="entry name" value="AAA+_ATPase"/>
</dbReference>
<dbReference type="PANTHER" id="PTHR43038:SF4">
    <property type="entry name" value="RIBOSOME-ASSOCIATED ATPASE"/>
    <property type="match status" value="1"/>
</dbReference>
<dbReference type="PROSITE" id="PS51012">
    <property type="entry name" value="ABC_TM2"/>
    <property type="match status" value="1"/>
</dbReference>
<feature type="transmembrane region" description="Helical" evidence="8">
    <location>
        <begin position="774"/>
        <end position="797"/>
    </location>
</feature>
<comment type="subcellular location">
    <subcellularLocation>
        <location evidence="1">Membrane</location>
        <topology evidence="1">Multi-pass membrane protein</topology>
    </subcellularLocation>
</comment>
<feature type="transmembrane region" description="Helical" evidence="8">
    <location>
        <begin position="862"/>
        <end position="884"/>
    </location>
</feature>
<dbReference type="GO" id="GO:0016020">
    <property type="term" value="C:membrane"/>
    <property type="evidence" value="ECO:0007669"/>
    <property type="project" value="UniProtKB-SubCell"/>
</dbReference>
<keyword evidence="7 8" id="KW-0472">Membrane</keyword>
<feature type="domain" description="ABC transporter" evidence="9">
    <location>
        <begin position="15"/>
        <end position="250"/>
    </location>
</feature>
<dbReference type="PANTHER" id="PTHR43038">
    <property type="entry name" value="ATP-BINDING CASSETTE, SUB-FAMILY H, MEMBER 1"/>
    <property type="match status" value="1"/>
</dbReference>
<dbReference type="InterPro" id="IPR047817">
    <property type="entry name" value="ABC2_TM_bact-type"/>
</dbReference>